<organism evidence="1 2">
    <name type="scientific">Rhizophagus irregularis (strain DAOM 197198w)</name>
    <name type="common">Glomus intraradices</name>
    <dbReference type="NCBI Taxonomy" id="1432141"/>
    <lineage>
        <taxon>Eukaryota</taxon>
        <taxon>Fungi</taxon>
        <taxon>Fungi incertae sedis</taxon>
        <taxon>Mucoromycota</taxon>
        <taxon>Glomeromycotina</taxon>
        <taxon>Glomeromycetes</taxon>
        <taxon>Glomerales</taxon>
        <taxon>Glomeraceae</taxon>
        <taxon>Rhizophagus</taxon>
    </lineage>
</organism>
<gene>
    <name evidence="1" type="ORF">RirG_212120</name>
</gene>
<dbReference type="EMBL" id="JEMT01027498">
    <property type="protein sequence ID" value="EXX56900.1"/>
    <property type="molecule type" value="Genomic_DNA"/>
</dbReference>
<name>A0A015IRN1_RHIIW</name>
<reference evidence="1 2" key="1">
    <citation type="submission" date="2014-02" db="EMBL/GenBank/DDBJ databases">
        <title>Single nucleus genome sequencing reveals high similarity among nuclei of an endomycorrhizal fungus.</title>
        <authorList>
            <person name="Lin K."/>
            <person name="Geurts R."/>
            <person name="Zhang Z."/>
            <person name="Limpens E."/>
            <person name="Saunders D.G."/>
            <person name="Mu D."/>
            <person name="Pang E."/>
            <person name="Cao H."/>
            <person name="Cha H."/>
            <person name="Lin T."/>
            <person name="Zhou Q."/>
            <person name="Shang Y."/>
            <person name="Li Y."/>
            <person name="Ivanov S."/>
            <person name="Sharma T."/>
            <person name="Velzen R.V."/>
            <person name="Ruijter N.D."/>
            <person name="Aanen D.K."/>
            <person name="Win J."/>
            <person name="Kamoun S."/>
            <person name="Bisseling T."/>
            <person name="Huang S."/>
        </authorList>
    </citation>
    <scope>NUCLEOTIDE SEQUENCE [LARGE SCALE GENOMIC DNA]</scope>
    <source>
        <strain evidence="2">DAOM197198w</strain>
    </source>
</reference>
<keyword evidence="2" id="KW-1185">Reference proteome</keyword>
<dbReference type="Proteomes" id="UP000022910">
    <property type="component" value="Unassembled WGS sequence"/>
</dbReference>
<protein>
    <submittedName>
        <fullName evidence="1">Uncharacterized protein</fullName>
    </submittedName>
</protein>
<dbReference type="OrthoDB" id="2469978at2759"/>
<evidence type="ECO:0000313" key="1">
    <source>
        <dbReference type="EMBL" id="EXX56900.1"/>
    </source>
</evidence>
<dbReference type="HOGENOM" id="CLU_1078269_0_0_1"/>
<sequence length="299" mass="34380">MNISNITSDPIGPILLLLAFMMELVLYRSSGHSFSTSGPELTFYHVNGSFRLDYIWSSPRFPALVFFSQVVPCPALLNHPFTDHQVLVTVFNFSSCIAILAKSRLKQKKELCTIIAYSSTSKEQWNNFTEQVDDSFGIYLDKHYNSRVDFSFFSLDRMWHALKAAIFSTAIDTLPFHKVSNAHRHSYFPEPLKLIAVNKFLDHFLYRLTTYRSNRPTQISQMIAALPSYFAILTSLLPDYSVPVYSTMPLSGFKYFLRSQKNLVSAFLSTKFMQHLTDSVKYYTVLRDEHFSNSLGTFI</sequence>
<comment type="caution">
    <text evidence="1">The sequence shown here is derived from an EMBL/GenBank/DDBJ whole genome shotgun (WGS) entry which is preliminary data.</text>
</comment>
<dbReference type="AlphaFoldDB" id="A0A015IRN1"/>
<proteinExistence type="predicted"/>
<accession>A0A015IRN1</accession>
<evidence type="ECO:0000313" key="2">
    <source>
        <dbReference type="Proteomes" id="UP000022910"/>
    </source>
</evidence>